<dbReference type="Pfam" id="PF00443">
    <property type="entry name" value="UCH"/>
    <property type="match status" value="1"/>
</dbReference>
<dbReference type="Pfam" id="PF02148">
    <property type="entry name" value="zf-UBP"/>
    <property type="match status" value="1"/>
</dbReference>
<sequence length="585" mass="64988">MKRAREPEDNNGTVYGSRDQASTSSVAPKASSLRPKCPYLDTVNRTYLDFDFEKLCSVSLSNLNIYVCLVCGKFFQGRGPRTHAHTHSLHDFHHVFMNLHTARIFCLPDNYEVLDSSLDDIKRALFPSFTPAAIAQLDTNTTLVRDVHGVSYLPGFVGLNNLKSTDYVNVVLQALGHVTPLRNYFLQPSLYEAGAKNQLVLRFGEVMRKLWSQDNFKSTVSPHDFLQEVVSASGKRFAIGKPGEAVDFLSWLLHQLHVGLGGTMPMVGFKGGEGGKKKKAGRRSVVLDCFQGEIRVRTLTKARKDWTVGGRGEEEGDEDDGTGRGNGAQEEKEGEPAGEWAVSETRSPFLFLTVDIPQTPLFKDSQGGVIIPHIPLYSVLDKFNGVKVVDAVKAGVHTRKQYWITRLPQYLILSLARLTRNHFFVEKNPTIVNFPVKNLELRDYFLPEAGLPTEEGLKTMTVGELKGFVQAHGGGDAKAAVEREDLEEQARAVLNEVAGTKYDLVANVVHDSPPGQEKKEAARGEATPPGTYRVHVFNRASDQWYEIQDLHVQETLPQLITISESCVLIYEKKGVDRVRGSGRGH</sequence>
<dbReference type="FunFam" id="3.30.40.10:FF:000068">
    <property type="entry name" value="U4/U6.U5 tri-snRNP-associated protein 2"/>
    <property type="match status" value="1"/>
</dbReference>
<feature type="region of interest" description="Disordered" evidence="11">
    <location>
        <begin position="1"/>
        <end position="32"/>
    </location>
</feature>
<dbReference type="InterPro" id="IPR033809">
    <property type="entry name" value="USP39"/>
</dbReference>
<dbReference type="InterPro" id="IPR038765">
    <property type="entry name" value="Papain-like_cys_pep_sf"/>
</dbReference>
<comment type="similarity">
    <text evidence="2">Belongs to the peptidase C19 family.</text>
</comment>
<dbReference type="AlphaFoldDB" id="A0A4D9DHG0"/>
<feature type="domain" description="USP" evidence="12">
    <location>
        <begin position="157"/>
        <end position="573"/>
    </location>
</feature>
<evidence type="ECO:0008006" key="16">
    <source>
        <dbReference type="Google" id="ProtNLM"/>
    </source>
</evidence>
<evidence type="ECO:0000256" key="4">
    <source>
        <dbReference type="ARBA" id="ARBA00022723"/>
    </source>
</evidence>
<dbReference type="PANTHER" id="PTHR21646">
    <property type="entry name" value="UBIQUITIN CARBOXYL-TERMINAL HYDROLASE"/>
    <property type="match status" value="1"/>
</dbReference>
<evidence type="ECO:0000256" key="2">
    <source>
        <dbReference type="ARBA" id="ARBA00009085"/>
    </source>
</evidence>
<evidence type="ECO:0000259" key="13">
    <source>
        <dbReference type="PROSITE" id="PS50271"/>
    </source>
</evidence>
<evidence type="ECO:0000313" key="15">
    <source>
        <dbReference type="Proteomes" id="UP000355283"/>
    </source>
</evidence>
<comment type="subcellular location">
    <subcellularLocation>
        <location evidence="1">Nucleus</location>
    </subcellularLocation>
</comment>
<keyword evidence="4" id="KW-0479">Metal-binding</keyword>
<gene>
    <name evidence="14" type="ORF">NSK_000647</name>
</gene>
<keyword evidence="9" id="KW-0539">Nucleus</keyword>
<feature type="region of interest" description="Disordered" evidence="11">
    <location>
        <begin position="307"/>
        <end position="340"/>
    </location>
</feature>
<dbReference type="InterPro" id="IPR001394">
    <property type="entry name" value="Peptidase_C19_UCH"/>
</dbReference>
<dbReference type="GO" id="GO:0008270">
    <property type="term" value="F:zinc ion binding"/>
    <property type="evidence" value="ECO:0007669"/>
    <property type="project" value="UniProtKB-KW"/>
</dbReference>
<dbReference type="PROSITE" id="PS50235">
    <property type="entry name" value="USP_3"/>
    <property type="match status" value="1"/>
</dbReference>
<evidence type="ECO:0000259" key="12">
    <source>
        <dbReference type="PROSITE" id="PS50235"/>
    </source>
</evidence>
<protein>
    <recommendedName>
        <fullName evidence="16">USP domain-containing protein</fullName>
    </recommendedName>
</protein>
<dbReference type="GO" id="GO:0000245">
    <property type="term" value="P:spliceosomal complex assembly"/>
    <property type="evidence" value="ECO:0007669"/>
    <property type="project" value="InterPro"/>
</dbReference>
<dbReference type="InterPro" id="IPR001607">
    <property type="entry name" value="Znf_UBP"/>
</dbReference>
<dbReference type="EMBL" id="SDOX01000002">
    <property type="protein sequence ID" value="TFJ88298.1"/>
    <property type="molecule type" value="Genomic_DNA"/>
</dbReference>
<dbReference type="OrthoDB" id="10263353at2759"/>
<evidence type="ECO:0000313" key="14">
    <source>
        <dbReference type="EMBL" id="TFJ88298.1"/>
    </source>
</evidence>
<comment type="caution">
    <text evidence="14">The sequence shown here is derived from an EMBL/GenBank/DDBJ whole genome shotgun (WGS) entry which is preliminary data.</text>
</comment>
<evidence type="ECO:0000256" key="7">
    <source>
        <dbReference type="ARBA" id="ARBA00022833"/>
    </source>
</evidence>
<evidence type="ECO:0000256" key="8">
    <source>
        <dbReference type="ARBA" id="ARBA00023187"/>
    </source>
</evidence>
<dbReference type="Gene3D" id="3.30.40.10">
    <property type="entry name" value="Zinc/RING finger domain, C3HC4 (zinc finger)"/>
    <property type="match status" value="1"/>
</dbReference>
<dbReference type="InterPro" id="IPR050185">
    <property type="entry name" value="Ub_carboxyl-term_hydrolase"/>
</dbReference>
<dbReference type="GO" id="GO:0004843">
    <property type="term" value="F:cysteine-type deubiquitinase activity"/>
    <property type="evidence" value="ECO:0007669"/>
    <property type="project" value="InterPro"/>
</dbReference>
<feature type="compositionally biased region" description="Polar residues" evidence="11">
    <location>
        <begin position="10"/>
        <end position="26"/>
    </location>
</feature>
<dbReference type="Gene3D" id="3.90.70.10">
    <property type="entry name" value="Cysteine proteinases"/>
    <property type="match status" value="1"/>
</dbReference>
<evidence type="ECO:0000256" key="1">
    <source>
        <dbReference type="ARBA" id="ARBA00004123"/>
    </source>
</evidence>
<keyword evidence="7" id="KW-0862">Zinc</keyword>
<organism evidence="14 15">
    <name type="scientific">Nannochloropsis salina CCMP1776</name>
    <dbReference type="NCBI Taxonomy" id="1027361"/>
    <lineage>
        <taxon>Eukaryota</taxon>
        <taxon>Sar</taxon>
        <taxon>Stramenopiles</taxon>
        <taxon>Ochrophyta</taxon>
        <taxon>Eustigmatophyceae</taxon>
        <taxon>Eustigmatales</taxon>
        <taxon>Monodopsidaceae</taxon>
        <taxon>Microchloropsis</taxon>
        <taxon>Microchloropsis salina</taxon>
    </lineage>
</organism>
<dbReference type="GO" id="GO:0005681">
    <property type="term" value="C:spliceosomal complex"/>
    <property type="evidence" value="ECO:0007669"/>
    <property type="project" value="UniProtKB-KW"/>
</dbReference>
<dbReference type="Proteomes" id="UP000355283">
    <property type="component" value="Unassembled WGS sequence"/>
</dbReference>
<evidence type="ECO:0000256" key="6">
    <source>
        <dbReference type="ARBA" id="ARBA00022771"/>
    </source>
</evidence>
<keyword evidence="6 10" id="KW-0863">Zinc-finger</keyword>
<keyword evidence="15" id="KW-1185">Reference proteome</keyword>
<dbReference type="SMART" id="SM00290">
    <property type="entry name" value="ZnF_UBP"/>
    <property type="match status" value="1"/>
</dbReference>
<keyword evidence="8" id="KW-0508">mRNA splicing</keyword>
<keyword evidence="5" id="KW-0747">Spliceosome</keyword>
<evidence type="ECO:0000256" key="9">
    <source>
        <dbReference type="ARBA" id="ARBA00023242"/>
    </source>
</evidence>
<dbReference type="InterPro" id="IPR013083">
    <property type="entry name" value="Znf_RING/FYVE/PHD"/>
</dbReference>
<dbReference type="InterPro" id="IPR028889">
    <property type="entry name" value="USP"/>
</dbReference>
<dbReference type="GO" id="GO:0016579">
    <property type="term" value="P:protein deubiquitination"/>
    <property type="evidence" value="ECO:0007669"/>
    <property type="project" value="InterPro"/>
</dbReference>
<accession>A0A4D9DHG0</accession>
<proteinExistence type="inferred from homology"/>
<keyword evidence="3" id="KW-0507">mRNA processing</keyword>
<dbReference type="PROSITE" id="PS50271">
    <property type="entry name" value="ZF_UBP"/>
    <property type="match status" value="1"/>
</dbReference>
<dbReference type="SUPFAM" id="SSF57850">
    <property type="entry name" value="RING/U-box"/>
    <property type="match status" value="1"/>
</dbReference>
<feature type="domain" description="UBP-type" evidence="13">
    <location>
        <begin position="35"/>
        <end position="132"/>
    </location>
</feature>
<dbReference type="CDD" id="cd02669">
    <property type="entry name" value="Peptidase_C19M"/>
    <property type="match status" value="1"/>
</dbReference>
<dbReference type="SUPFAM" id="SSF54001">
    <property type="entry name" value="Cysteine proteinases"/>
    <property type="match status" value="1"/>
</dbReference>
<reference evidence="14 15" key="1">
    <citation type="submission" date="2019-01" db="EMBL/GenBank/DDBJ databases">
        <title>Nuclear Genome Assembly of the Microalgal Biofuel strain Nannochloropsis salina CCMP1776.</title>
        <authorList>
            <person name="Hovde B."/>
        </authorList>
    </citation>
    <scope>NUCLEOTIDE SEQUENCE [LARGE SCALE GENOMIC DNA]</scope>
    <source>
        <strain evidence="14 15">CCMP1776</strain>
    </source>
</reference>
<evidence type="ECO:0000256" key="3">
    <source>
        <dbReference type="ARBA" id="ARBA00022664"/>
    </source>
</evidence>
<evidence type="ECO:0000256" key="5">
    <source>
        <dbReference type="ARBA" id="ARBA00022728"/>
    </source>
</evidence>
<dbReference type="PANTHER" id="PTHR21646:SF16">
    <property type="entry name" value="U4_U6.U5 TRI-SNRNP-ASSOCIATED PROTEIN 2"/>
    <property type="match status" value="1"/>
</dbReference>
<evidence type="ECO:0000256" key="11">
    <source>
        <dbReference type="SAM" id="MobiDB-lite"/>
    </source>
</evidence>
<name>A0A4D9DHG0_9STRA</name>
<evidence type="ECO:0000256" key="10">
    <source>
        <dbReference type="PROSITE-ProRule" id="PRU00502"/>
    </source>
</evidence>